<accession>A0A0A9AJ84</accession>
<evidence type="ECO:0000313" key="1">
    <source>
        <dbReference type="EMBL" id="JAD47107.1"/>
    </source>
</evidence>
<reference evidence="1" key="2">
    <citation type="journal article" date="2015" name="Data Brief">
        <title>Shoot transcriptome of the giant reed, Arundo donax.</title>
        <authorList>
            <person name="Barrero R.A."/>
            <person name="Guerrero F.D."/>
            <person name="Moolhuijzen P."/>
            <person name="Goolsby J.A."/>
            <person name="Tidwell J."/>
            <person name="Bellgard S.E."/>
            <person name="Bellgard M.I."/>
        </authorList>
    </citation>
    <scope>NUCLEOTIDE SEQUENCE</scope>
    <source>
        <tissue evidence="1">Shoot tissue taken approximately 20 cm above the soil surface</tissue>
    </source>
</reference>
<reference evidence="1" key="1">
    <citation type="submission" date="2014-09" db="EMBL/GenBank/DDBJ databases">
        <authorList>
            <person name="Magalhaes I.L.F."/>
            <person name="Oliveira U."/>
            <person name="Santos F.R."/>
            <person name="Vidigal T.H.D.A."/>
            <person name="Brescovit A.D."/>
            <person name="Santos A.J."/>
        </authorList>
    </citation>
    <scope>NUCLEOTIDE SEQUENCE</scope>
    <source>
        <tissue evidence="1">Shoot tissue taken approximately 20 cm above the soil surface</tissue>
    </source>
</reference>
<dbReference type="EMBL" id="GBRH01250788">
    <property type="protein sequence ID" value="JAD47107.1"/>
    <property type="molecule type" value="Transcribed_RNA"/>
</dbReference>
<protein>
    <submittedName>
        <fullName evidence="1">Uncharacterized protein</fullName>
    </submittedName>
</protein>
<proteinExistence type="predicted"/>
<organism evidence="1">
    <name type="scientific">Arundo donax</name>
    <name type="common">Giant reed</name>
    <name type="synonym">Donax arundinaceus</name>
    <dbReference type="NCBI Taxonomy" id="35708"/>
    <lineage>
        <taxon>Eukaryota</taxon>
        <taxon>Viridiplantae</taxon>
        <taxon>Streptophyta</taxon>
        <taxon>Embryophyta</taxon>
        <taxon>Tracheophyta</taxon>
        <taxon>Spermatophyta</taxon>
        <taxon>Magnoliopsida</taxon>
        <taxon>Liliopsida</taxon>
        <taxon>Poales</taxon>
        <taxon>Poaceae</taxon>
        <taxon>PACMAD clade</taxon>
        <taxon>Arundinoideae</taxon>
        <taxon>Arundineae</taxon>
        <taxon>Arundo</taxon>
    </lineage>
</organism>
<sequence length="26" mass="3181">MQTRELPIILIKEEDSNWALQRPQRD</sequence>
<dbReference type="AlphaFoldDB" id="A0A0A9AJ84"/>
<name>A0A0A9AJ84_ARUDO</name>